<evidence type="ECO:0000313" key="4">
    <source>
        <dbReference type="Proteomes" id="UP000288805"/>
    </source>
</evidence>
<organism evidence="3 4">
    <name type="scientific">Vitis vinifera</name>
    <name type="common">Grape</name>
    <dbReference type="NCBI Taxonomy" id="29760"/>
    <lineage>
        <taxon>Eukaryota</taxon>
        <taxon>Viridiplantae</taxon>
        <taxon>Streptophyta</taxon>
        <taxon>Embryophyta</taxon>
        <taxon>Tracheophyta</taxon>
        <taxon>Spermatophyta</taxon>
        <taxon>Magnoliopsida</taxon>
        <taxon>eudicotyledons</taxon>
        <taxon>Gunneridae</taxon>
        <taxon>Pentapetalae</taxon>
        <taxon>rosids</taxon>
        <taxon>Vitales</taxon>
        <taxon>Vitaceae</taxon>
        <taxon>Viteae</taxon>
        <taxon>Vitis</taxon>
    </lineage>
</organism>
<dbReference type="InterPro" id="IPR013103">
    <property type="entry name" value="RVT_2"/>
</dbReference>
<evidence type="ECO:0000313" key="3">
    <source>
        <dbReference type="EMBL" id="RVW88116.1"/>
    </source>
</evidence>
<dbReference type="PANTHER" id="PTHR11439">
    <property type="entry name" value="GAG-POL-RELATED RETROTRANSPOSON"/>
    <property type="match status" value="1"/>
</dbReference>
<dbReference type="AlphaFoldDB" id="A0A438HUI1"/>
<evidence type="ECO:0000256" key="1">
    <source>
        <dbReference type="SAM" id="MobiDB-lite"/>
    </source>
</evidence>
<reference evidence="3 4" key="1">
    <citation type="journal article" date="2018" name="PLoS Genet.">
        <title>Population sequencing reveals clonal diversity and ancestral inbreeding in the grapevine cultivar Chardonnay.</title>
        <authorList>
            <person name="Roach M.J."/>
            <person name="Johnson D.L."/>
            <person name="Bohlmann J."/>
            <person name="van Vuuren H.J."/>
            <person name="Jones S.J."/>
            <person name="Pretorius I.S."/>
            <person name="Schmidt S.A."/>
            <person name="Borneman A.R."/>
        </authorList>
    </citation>
    <scope>NUCLEOTIDE SEQUENCE [LARGE SCALE GENOMIC DNA]</scope>
    <source>
        <strain evidence="4">cv. Chardonnay</strain>
        <tissue evidence="3">Leaf</tissue>
    </source>
</reference>
<dbReference type="InterPro" id="IPR043502">
    <property type="entry name" value="DNA/RNA_pol_sf"/>
</dbReference>
<dbReference type="Proteomes" id="UP000288805">
    <property type="component" value="Unassembled WGS sequence"/>
</dbReference>
<dbReference type="Pfam" id="PF07727">
    <property type="entry name" value="RVT_2"/>
    <property type="match status" value="1"/>
</dbReference>
<dbReference type="CDD" id="cd09272">
    <property type="entry name" value="RNase_HI_RT_Ty1"/>
    <property type="match status" value="1"/>
</dbReference>
<evidence type="ECO:0000259" key="2">
    <source>
        <dbReference type="Pfam" id="PF07727"/>
    </source>
</evidence>
<name>A0A438HUI1_VITVI</name>
<feature type="domain" description="Reverse transcriptase Ty1/copia-type" evidence="2">
    <location>
        <begin position="105"/>
        <end position="215"/>
    </location>
</feature>
<gene>
    <name evidence="3" type="primary">RE1_2103</name>
    <name evidence="3" type="ORF">CK203_042887</name>
</gene>
<comment type="caution">
    <text evidence="3">The sequence shown here is derived from an EMBL/GenBank/DDBJ whole genome shotgun (WGS) entry which is preliminary data.</text>
</comment>
<accession>A0A438HUI1</accession>
<dbReference type="PANTHER" id="PTHR11439:SF440">
    <property type="entry name" value="INTEGRASE CATALYTIC DOMAIN-CONTAINING PROTEIN"/>
    <property type="match status" value="1"/>
</dbReference>
<dbReference type="SUPFAM" id="SSF56672">
    <property type="entry name" value="DNA/RNA polymerases"/>
    <property type="match status" value="1"/>
</dbReference>
<proteinExistence type="predicted"/>
<feature type="region of interest" description="Disordered" evidence="1">
    <location>
        <begin position="25"/>
        <end position="62"/>
    </location>
</feature>
<sequence length="454" mass="51397">MPNITVSEIGGESVQPNTERLVYTQRKTRQKSQSQHVPFGNDQSRPLGTEAPDITGSPTPNLPSIPSISSLDLDIPIALRKEALDDPNWKVAVMEEMNDLRRSGTWELVDLPKEKRIVGCKWVFIVKCKADGSIERYKARLVAKGFTQTYGIDYHETFAPIAKINSSRILLSLVVNFNWPLHQLDIKNAFLNGDLEEKVFMNLPLGYKENLGSNKSQANHTIFYKHSKDGKIAILIVYVDDIVLTGSDKEELERLKRRLATEFEIKDLGALKYFLGMEFARSKEGIFVNQRKYVLDLLGDTGQLGCKLVETPIEPNIKLLPSKDDEVKDKEQYQRLVRRLIYLSHACSDIAFSVSMIEAFTYANWAESVVNRRSTSSYCTFVGGNLVTWRSKKQNVVAKSSAEAKFRSIALGICEALWIRRLLEELKISSTLPMKLYCDNKAVILIAHNPVLHD</sequence>
<protein>
    <submittedName>
        <fullName evidence="3">Retrovirus-related Pol polyprotein from transposon RE1</fullName>
    </submittedName>
</protein>
<dbReference type="EMBL" id="QGNW01000176">
    <property type="protein sequence ID" value="RVW88116.1"/>
    <property type="molecule type" value="Genomic_DNA"/>
</dbReference>
<feature type="compositionally biased region" description="Polar residues" evidence="1">
    <location>
        <begin position="31"/>
        <end position="46"/>
    </location>
</feature>